<dbReference type="KEGG" id="smao:CAG99_13895"/>
<proteinExistence type="predicted"/>
<accession>A0A1W7CY79</accession>
<organism evidence="1 2">
    <name type="scientific">Streptomyces marincola</name>
    <dbReference type="NCBI Taxonomy" id="2878388"/>
    <lineage>
        <taxon>Bacteria</taxon>
        <taxon>Bacillati</taxon>
        <taxon>Actinomycetota</taxon>
        <taxon>Actinomycetes</taxon>
        <taxon>Kitasatosporales</taxon>
        <taxon>Streptomycetaceae</taxon>
        <taxon>Streptomyces</taxon>
    </lineage>
</organism>
<dbReference type="Proteomes" id="UP000194218">
    <property type="component" value="Chromosome"/>
</dbReference>
<reference evidence="1 2" key="1">
    <citation type="submission" date="2017-05" db="EMBL/GenBank/DDBJ databases">
        <title>Complete genome sequence of Streptomyces sp. SCSIO 03032 revealed the diverse biosynthetic pathways for its bioactive secondary metabolites.</title>
        <authorList>
            <person name="Ma L."/>
            <person name="Zhu Y."/>
            <person name="Zhang W."/>
            <person name="Zhang G."/>
            <person name="Tian X."/>
            <person name="Zhang S."/>
            <person name="Zhang C."/>
        </authorList>
    </citation>
    <scope>NUCLEOTIDE SEQUENCE [LARGE SCALE GENOMIC DNA]</scope>
    <source>
        <strain evidence="1 2">SCSIO 03032</strain>
    </source>
</reference>
<dbReference type="AlphaFoldDB" id="A0A1W7CY79"/>
<name>A0A1W7CY79_9ACTN</name>
<evidence type="ECO:0000313" key="2">
    <source>
        <dbReference type="Proteomes" id="UP000194218"/>
    </source>
</evidence>
<evidence type="ECO:0000313" key="1">
    <source>
        <dbReference type="EMBL" id="ARQ69811.1"/>
    </source>
</evidence>
<gene>
    <name evidence="1" type="ORF">CAG99_13895</name>
</gene>
<dbReference type="EMBL" id="CP021121">
    <property type="protein sequence ID" value="ARQ69811.1"/>
    <property type="molecule type" value="Genomic_DNA"/>
</dbReference>
<sequence length="73" mass="8159">MFVAHMNVQQGLTRSSYVFASLTELDEQATPHLGEAVLTVHNVVPTDSHTVILRGEVAWPTHLHITAYVFFIN</sequence>
<protein>
    <submittedName>
        <fullName evidence="1">Uncharacterized protein</fullName>
    </submittedName>
</protein>
<keyword evidence="2" id="KW-1185">Reference proteome</keyword>